<dbReference type="OrthoDB" id="7475489at2"/>
<evidence type="ECO:0000313" key="3">
    <source>
        <dbReference type="Proteomes" id="UP000292085"/>
    </source>
</evidence>
<gene>
    <name evidence="2" type="ORF">EWE75_15680</name>
</gene>
<organism evidence="2 3">
    <name type="scientific">Sphingomonas populi</name>
    <dbReference type="NCBI Taxonomy" id="2484750"/>
    <lineage>
        <taxon>Bacteria</taxon>
        <taxon>Pseudomonadati</taxon>
        <taxon>Pseudomonadota</taxon>
        <taxon>Alphaproteobacteria</taxon>
        <taxon>Sphingomonadales</taxon>
        <taxon>Sphingomonadaceae</taxon>
        <taxon>Sphingomonas</taxon>
    </lineage>
</organism>
<evidence type="ECO:0000313" key="2">
    <source>
        <dbReference type="EMBL" id="RZF63484.1"/>
    </source>
</evidence>
<keyword evidence="1" id="KW-0812">Transmembrane</keyword>
<feature type="transmembrane region" description="Helical" evidence="1">
    <location>
        <begin position="50"/>
        <end position="73"/>
    </location>
</feature>
<dbReference type="EMBL" id="SGIS01000025">
    <property type="protein sequence ID" value="RZF63484.1"/>
    <property type="molecule type" value="Genomic_DNA"/>
</dbReference>
<keyword evidence="1" id="KW-1133">Transmembrane helix</keyword>
<comment type="caution">
    <text evidence="2">The sequence shown here is derived from an EMBL/GenBank/DDBJ whole genome shotgun (WGS) entry which is preliminary data.</text>
</comment>
<protein>
    <submittedName>
        <fullName evidence="2">Uncharacterized protein</fullName>
    </submittedName>
</protein>
<keyword evidence="3" id="KW-1185">Reference proteome</keyword>
<evidence type="ECO:0000256" key="1">
    <source>
        <dbReference type="SAM" id="Phobius"/>
    </source>
</evidence>
<dbReference type="RefSeq" id="WP_130159054.1">
    <property type="nucleotide sequence ID" value="NZ_SGIS01000025.1"/>
</dbReference>
<dbReference type="Proteomes" id="UP000292085">
    <property type="component" value="Unassembled WGS sequence"/>
</dbReference>
<sequence>MHIALFTALKSVSVSDDKATEVVEAFEEYVAVKIKEATAELVAQQKATNWLIGSLGSVIAIGVLVSALSPIIAKLIH</sequence>
<name>A0A4Q6Y1A9_9SPHN</name>
<reference evidence="2 3" key="1">
    <citation type="submission" date="2019-02" db="EMBL/GenBank/DDBJ databases">
        <authorList>
            <person name="Li Y."/>
        </authorList>
    </citation>
    <scope>NUCLEOTIDE SEQUENCE [LARGE SCALE GENOMIC DNA]</scope>
    <source>
        <strain evidence="2 3">3-7</strain>
    </source>
</reference>
<proteinExistence type="predicted"/>
<keyword evidence="1" id="KW-0472">Membrane</keyword>
<dbReference type="AlphaFoldDB" id="A0A4Q6Y1A9"/>
<accession>A0A4Q6Y1A9</accession>